<gene>
    <name evidence="2" type="ORF">Salat_2764600</name>
</gene>
<dbReference type="EMBL" id="JACGWO010000012">
    <property type="protein sequence ID" value="KAK4413520.1"/>
    <property type="molecule type" value="Genomic_DNA"/>
</dbReference>
<evidence type="ECO:0000313" key="3">
    <source>
        <dbReference type="Proteomes" id="UP001293254"/>
    </source>
</evidence>
<proteinExistence type="predicted"/>
<evidence type="ECO:0008006" key="4">
    <source>
        <dbReference type="Google" id="ProtNLM"/>
    </source>
</evidence>
<dbReference type="Proteomes" id="UP001293254">
    <property type="component" value="Unassembled WGS sequence"/>
</dbReference>
<feature type="compositionally biased region" description="Pro residues" evidence="1">
    <location>
        <begin position="94"/>
        <end position="105"/>
    </location>
</feature>
<name>A0AAE1XKB7_9LAMI</name>
<dbReference type="AlphaFoldDB" id="A0AAE1XKB7"/>
<reference evidence="2" key="1">
    <citation type="submission" date="2020-06" db="EMBL/GenBank/DDBJ databases">
        <authorList>
            <person name="Li T."/>
            <person name="Hu X."/>
            <person name="Zhang T."/>
            <person name="Song X."/>
            <person name="Zhang H."/>
            <person name="Dai N."/>
            <person name="Sheng W."/>
            <person name="Hou X."/>
            <person name="Wei L."/>
        </authorList>
    </citation>
    <scope>NUCLEOTIDE SEQUENCE</scope>
    <source>
        <strain evidence="2">3651</strain>
        <tissue evidence="2">Leaf</tissue>
    </source>
</reference>
<protein>
    <recommendedName>
        <fullName evidence="4">Retrotransposon gag domain-containing protein</fullName>
    </recommendedName>
</protein>
<feature type="region of interest" description="Disordered" evidence="1">
    <location>
        <begin position="88"/>
        <end position="145"/>
    </location>
</feature>
<accession>A0AAE1XKB7</accession>
<comment type="caution">
    <text evidence="2">The sequence shown here is derived from an EMBL/GenBank/DDBJ whole genome shotgun (WGS) entry which is preliminary data.</text>
</comment>
<feature type="compositionally biased region" description="Polar residues" evidence="1">
    <location>
        <begin position="106"/>
        <end position="122"/>
    </location>
</feature>
<sequence>MNLKQEGTLKDFLDKFDELLNQVDLPETYAVSCLLAGLRGDIAVHVRMFCPKSLQDAICLAKLQEQVLFLASRRTPNTLALKPLSMPSKQIPLLPAPKMTPPPSYPFQSHNALSHYTKTPHQPNHAAKPPPRSGRRLTPQELEEK</sequence>
<evidence type="ECO:0000313" key="2">
    <source>
        <dbReference type="EMBL" id="KAK4413520.1"/>
    </source>
</evidence>
<organism evidence="2 3">
    <name type="scientific">Sesamum alatum</name>
    <dbReference type="NCBI Taxonomy" id="300844"/>
    <lineage>
        <taxon>Eukaryota</taxon>
        <taxon>Viridiplantae</taxon>
        <taxon>Streptophyta</taxon>
        <taxon>Embryophyta</taxon>
        <taxon>Tracheophyta</taxon>
        <taxon>Spermatophyta</taxon>
        <taxon>Magnoliopsida</taxon>
        <taxon>eudicotyledons</taxon>
        <taxon>Gunneridae</taxon>
        <taxon>Pentapetalae</taxon>
        <taxon>asterids</taxon>
        <taxon>lamiids</taxon>
        <taxon>Lamiales</taxon>
        <taxon>Pedaliaceae</taxon>
        <taxon>Sesamum</taxon>
    </lineage>
</organism>
<reference evidence="2" key="2">
    <citation type="journal article" date="2024" name="Plant">
        <title>Genomic evolution and insights into agronomic trait innovations of Sesamum species.</title>
        <authorList>
            <person name="Miao H."/>
            <person name="Wang L."/>
            <person name="Qu L."/>
            <person name="Liu H."/>
            <person name="Sun Y."/>
            <person name="Le M."/>
            <person name="Wang Q."/>
            <person name="Wei S."/>
            <person name="Zheng Y."/>
            <person name="Lin W."/>
            <person name="Duan Y."/>
            <person name="Cao H."/>
            <person name="Xiong S."/>
            <person name="Wang X."/>
            <person name="Wei L."/>
            <person name="Li C."/>
            <person name="Ma Q."/>
            <person name="Ju M."/>
            <person name="Zhao R."/>
            <person name="Li G."/>
            <person name="Mu C."/>
            <person name="Tian Q."/>
            <person name="Mei H."/>
            <person name="Zhang T."/>
            <person name="Gao T."/>
            <person name="Zhang H."/>
        </authorList>
    </citation>
    <scope>NUCLEOTIDE SEQUENCE</scope>
    <source>
        <strain evidence="2">3651</strain>
    </source>
</reference>
<evidence type="ECO:0000256" key="1">
    <source>
        <dbReference type="SAM" id="MobiDB-lite"/>
    </source>
</evidence>
<keyword evidence="3" id="KW-1185">Reference proteome</keyword>